<dbReference type="CDD" id="cd13999">
    <property type="entry name" value="STKc_MAP3K-like"/>
    <property type="match status" value="1"/>
</dbReference>
<dbReference type="InterPro" id="IPR000719">
    <property type="entry name" value="Prot_kinase_dom"/>
</dbReference>
<dbReference type="SUPFAM" id="SSF48403">
    <property type="entry name" value="Ankyrin repeat"/>
    <property type="match status" value="1"/>
</dbReference>
<dbReference type="EMBL" id="MPUH01000018">
    <property type="protein sequence ID" value="OMJ95004.1"/>
    <property type="molecule type" value="Genomic_DNA"/>
</dbReference>
<dbReference type="PIRSF" id="PIRSF000654">
    <property type="entry name" value="Integrin-linked_kinase"/>
    <property type="match status" value="1"/>
</dbReference>
<comment type="similarity">
    <text evidence="1">Belongs to the protein kinase superfamily. TKL Ser/Thr protein kinase family.</text>
</comment>
<name>A0A1R2D174_9CILI</name>
<dbReference type="InterPro" id="IPR002110">
    <property type="entry name" value="Ankyrin_rpt"/>
</dbReference>
<dbReference type="Gene3D" id="1.25.40.20">
    <property type="entry name" value="Ankyrin repeat-containing domain"/>
    <property type="match status" value="1"/>
</dbReference>
<accession>A0A1R2D174</accession>
<dbReference type="PROSITE" id="PS50011">
    <property type="entry name" value="PROTEIN_KINASE_DOM"/>
    <property type="match status" value="1"/>
</dbReference>
<keyword evidence="2" id="KW-0040">ANK repeat</keyword>
<dbReference type="SUPFAM" id="SSF56112">
    <property type="entry name" value="Protein kinase-like (PK-like)"/>
    <property type="match status" value="1"/>
</dbReference>
<evidence type="ECO:0000256" key="2">
    <source>
        <dbReference type="PROSITE-ProRule" id="PRU00023"/>
    </source>
</evidence>
<dbReference type="PANTHER" id="PTHR44329">
    <property type="entry name" value="SERINE/THREONINE-PROTEIN KINASE TNNI3K-RELATED"/>
    <property type="match status" value="1"/>
</dbReference>
<dbReference type="InterPro" id="IPR011009">
    <property type="entry name" value="Kinase-like_dom_sf"/>
</dbReference>
<dbReference type="Proteomes" id="UP000187209">
    <property type="component" value="Unassembled WGS sequence"/>
</dbReference>
<comment type="caution">
    <text evidence="4">The sequence shown here is derived from an EMBL/GenBank/DDBJ whole genome shotgun (WGS) entry which is preliminary data.</text>
</comment>
<organism evidence="4 5">
    <name type="scientific">Stentor coeruleus</name>
    <dbReference type="NCBI Taxonomy" id="5963"/>
    <lineage>
        <taxon>Eukaryota</taxon>
        <taxon>Sar</taxon>
        <taxon>Alveolata</taxon>
        <taxon>Ciliophora</taxon>
        <taxon>Postciliodesmatophora</taxon>
        <taxon>Heterotrichea</taxon>
        <taxon>Heterotrichida</taxon>
        <taxon>Stentoridae</taxon>
        <taxon>Stentor</taxon>
    </lineage>
</organism>
<dbReference type="Pfam" id="PF00069">
    <property type="entry name" value="Pkinase"/>
    <property type="match status" value="1"/>
</dbReference>
<feature type="repeat" description="ANK" evidence="2">
    <location>
        <begin position="108"/>
        <end position="140"/>
    </location>
</feature>
<dbReference type="Gene3D" id="3.30.200.20">
    <property type="entry name" value="Phosphorylase Kinase, domain 1"/>
    <property type="match status" value="1"/>
</dbReference>
<feature type="domain" description="Protein kinase" evidence="3">
    <location>
        <begin position="226"/>
        <end position="495"/>
    </location>
</feature>
<dbReference type="SMART" id="SM00220">
    <property type="entry name" value="S_TKc"/>
    <property type="match status" value="1"/>
</dbReference>
<sequence>MGNQPTNQNSLTNLIENQDLISAVKLLQSGADPNELSSKGKSCLRLALEQGNSQIYRILHQIGGEIIPPLNEETPLHYAVRQGHTKLVRMFLRNPKVFPNYKNAKNNEGKTPLHLAAMLGYSEIAALLLKYNAQADSKDLYGKTPRDIALESDYPQLNEILELLGSEELIVRTPNPGKESKENPHMRRISSKSTYFSSLVDSENNMLTLEAALKDSLIPLIPSEEVKFLEIINRGSSCVVYRGMWRGTEIAIKQFKIEYSTSVKELEKFIKEMQVLSQIRHPNLILLMGVCIDQPNLCLISELVPNCSLFQAIHKSQKPLTIENRFKIAIQITQGLAYLHSNNPPIIHRDLKPENCLLDESFNIKIADFGLARPLTRFTGEEVQTTVCIGTTRFMAPELFDKNKKKAIGIGVDIWALGCIFIEVFSGKRPWSHISSTDVNCIYYELFNKKPIPIPACIPEQVRKIILKACDYSPPNRPTSACILQELINCRNQFVQIS</sequence>
<evidence type="ECO:0000256" key="1">
    <source>
        <dbReference type="ARBA" id="ARBA00005843"/>
    </source>
</evidence>
<evidence type="ECO:0000313" key="5">
    <source>
        <dbReference type="Proteomes" id="UP000187209"/>
    </source>
</evidence>
<dbReference type="InterPro" id="IPR008271">
    <property type="entry name" value="Ser/Thr_kinase_AS"/>
</dbReference>
<gene>
    <name evidence="4" type="ORF">SteCoe_1698</name>
</gene>
<dbReference type="PROSITE" id="PS50297">
    <property type="entry name" value="ANK_REP_REGION"/>
    <property type="match status" value="2"/>
</dbReference>
<evidence type="ECO:0000313" key="4">
    <source>
        <dbReference type="EMBL" id="OMJ95004.1"/>
    </source>
</evidence>
<dbReference type="GO" id="GO:0005524">
    <property type="term" value="F:ATP binding"/>
    <property type="evidence" value="ECO:0007669"/>
    <property type="project" value="InterPro"/>
</dbReference>
<reference evidence="4 5" key="1">
    <citation type="submission" date="2016-11" db="EMBL/GenBank/DDBJ databases">
        <title>The macronuclear genome of Stentor coeruleus: a giant cell with tiny introns.</title>
        <authorList>
            <person name="Slabodnick M."/>
            <person name="Ruby J.G."/>
            <person name="Reiff S.B."/>
            <person name="Swart E.C."/>
            <person name="Gosai S."/>
            <person name="Prabakaran S."/>
            <person name="Witkowska E."/>
            <person name="Larue G.E."/>
            <person name="Fisher S."/>
            <person name="Freeman R.M."/>
            <person name="Gunawardena J."/>
            <person name="Chu W."/>
            <person name="Stover N.A."/>
            <person name="Gregory B.D."/>
            <person name="Nowacki M."/>
            <person name="Derisi J."/>
            <person name="Roy S.W."/>
            <person name="Marshall W.F."/>
            <person name="Sood P."/>
        </authorList>
    </citation>
    <scope>NUCLEOTIDE SEQUENCE [LARGE SCALE GENOMIC DNA]</scope>
    <source>
        <strain evidence="4">WM001</strain>
    </source>
</reference>
<dbReference type="PROSITE" id="PS50088">
    <property type="entry name" value="ANK_REPEAT"/>
    <property type="match status" value="2"/>
</dbReference>
<dbReference type="Gene3D" id="1.10.510.10">
    <property type="entry name" value="Transferase(Phosphotransferase) domain 1"/>
    <property type="match status" value="1"/>
</dbReference>
<protein>
    <recommendedName>
        <fullName evidence="3">Protein kinase domain-containing protein</fullName>
    </recommendedName>
</protein>
<feature type="repeat" description="ANK" evidence="2">
    <location>
        <begin position="71"/>
        <end position="94"/>
    </location>
</feature>
<dbReference type="AlphaFoldDB" id="A0A1R2D174"/>
<proteinExistence type="inferred from homology"/>
<keyword evidence="5" id="KW-1185">Reference proteome</keyword>
<dbReference type="InterPro" id="IPR051681">
    <property type="entry name" value="Ser/Thr_Kinases-Pseudokinases"/>
</dbReference>
<dbReference type="SMART" id="SM00248">
    <property type="entry name" value="ANK"/>
    <property type="match status" value="4"/>
</dbReference>
<evidence type="ECO:0000259" key="3">
    <source>
        <dbReference type="PROSITE" id="PS50011"/>
    </source>
</evidence>
<dbReference type="PROSITE" id="PS00108">
    <property type="entry name" value="PROTEIN_KINASE_ST"/>
    <property type="match status" value="1"/>
</dbReference>
<dbReference type="Pfam" id="PF12796">
    <property type="entry name" value="Ank_2"/>
    <property type="match status" value="2"/>
</dbReference>
<dbReference type="OrthoDB" id="339325at2759"/>
<dbReference type="GO" id="GO:0004674">
    <property type="term" value="F:protein serine/threonine kinase activity"/>
    <property type="evidence" value="ECO:0007669"/>
    <property type="project" value="TreeGrafter"/>
</dbReference>
<dbReference type="InterPro" id="IPR036770">
    <property type="entry name" value="Ankyrin_rpt-contain_sf"/>
</dbReference>